<organism evidence="2 3">
    <name type="scientific">Hibiscus sabdariffa</name>
    <name type="common">roselle</name>
    <dbReference type="NCBI Taxonomy" id="183260"/>
    <lineage>
        <taxon>Eukaryota</taxon>
        <taxon>Viridiplantae</taxon>
        <taxon>Streptophyta</taxon>
        <taxon>Embryophyta</taxon>
        <taxon>Tracheophyta</taxon>
        <taxon>Spermatophyta</taxon>
        <taxon>Magnoliopsida</taxon>
        <taxon>eudicotyledons</taxon>
        <taxon>Gunneridae</taxon>
        <taxon>Pentapetalae</taxon>
        <taxon>rosids</taxon>
        <taxon>malvids</taxon>
        <taxon>Malvales</taxon>
        <taxon>Malvaceae</taxon>
        <taxon>Malvoideae</taxon>
        <taxon>Hibiscus</taxon>
    </lineage>
</organism>
<dbReference type="EMBL" id="JBBPBN010000004">
    <property type="protein sequence ID" value="KAK9041941.1"/>
    <property type="molecule type" value="Genomic_DNA"/>
</dbReference>
<sequence>MRGCTRSCGSGFACHLKCEWRCLISNSARFFGPANVRKAVATLPRGSLNLPTPSPSPSPSSRQADGLGKRRRVTLS</sequence>
<gene>
    <name evidence="2" type="ORF">V6N11_017027</name>
</gene>
<dbReference type="Proteomes" id="UP001396334">
    <property type="component" value="Unassembled WGS sequence"/>
</dbReference>
<feature type="region of interest" description="Disordered" evidence="1">
    <location>
        <begin position="45"/>
        <end position="76"/>
    </location>
</feature>
<comment type="caution">
    <text evidence="2">The sequence shown here is derived from an EMBL/GenBank/DDBJ whole genome shotgun (WGS) entry which is preliminary data.</text>
</comment>
<protein>
    <submittedName>
        <fullName evidence="2">Uncharacterized protein</fullName>
    </submittedName>
</protein>
<reference evidence="2 3" key="1">
    <citation type="journal article" date="2024" name="G3 (Bethesda)">
        <title>Genome assembly of Hibiscus sabdariffa L. provides insights into metabolisms of medicinal natural products.</title>
        <authorList>
            <person name="Kim T."/>
        </authorList>
    </citation>
    <scope>NUCLEOTIDE SEQUENCE [LARGE SCALE GENOMIC DNA]</scope>
    <source>
        <strain evidence="2">TK-2024</strain>
        <tissue evidence="2">Old leaves</tissue>
    </source>
</reference>
<accession>A0ABR2TWZ2</accession>
<proteinExistence type="predicted"/>
<name>A0ABR2TWZ2_9ROSI</name>
<keyword evidence="3" id="KW-1185">Reference proteome</keyword>
<evidence type="ECO:0000256" key="1">
    <source>
        <dbReference type="SAM" id="MobiDB-lite"/>
    </source>
</evidence>
<evidence type="ECO:0000313" key="2">
    <source>
        <dbReference type="EMBL" id="KAK9041941.1"/>
    </source>
</evidence>
<evidence type="ECO:0000313" key="3">
    <source>
        <dbReference type="Proteomes" id="UP001396334"/>
    </source>
</evidence>